<comment type="caution">
    <text evidence="2">The sequence shown here is derived from an EMBL/GenBank/DDBJ whole genome shotgun (WGS) entry which is preliminary data.</text>
</comment>
<organism evidence="2 3">
    <name type="scientific">Stephanodiscus triporus</name>
    <dbReference type="NCBI Taxonomy" id="2934178"/>
    <lineage>
        <taxon>Eukaryota</taxon>
        <taxon>Sar</taxon>
        <taxon>Stramenopiles</taxon>
        <taxon>Ochrophyta</taxon>
        <taxon>Bacillariophyta</taxon>
        <taxon>Coscinodiscophyceae</taxon>
        <taxon>Thalassiosirophycidae</taxon>
        <taxon>Stephanodiscales</taxon>
        <taxon>Stephanodiscaceae</taxon>
        <taxon>Stephanodiscus</taxon>
    </lineage>
</organism>
<proteinExistence type="predicted"/>
<name>A0ABD3P3D8_9STRA</name>
<feature type="region of interest" description="Disordered" evidence="1">
    <location>
        <begin position="116"/>
        <end position="142"/>
    </location>
</feature>
<evidence type="ECO:0000313" key="3">
    <source>
        <dbReference type="Proteomes" id="UP001530315"/>
    </source>
</evidence>
<dbReference type="Proteomes" id="UP001530315">
    <property type="component" value="Unassembled WGS sequence"/>
</dbReference>
<feature type="region of interest" description="Disordered" evidence="1">
    <location>
        <begin position="24"/>
        <end position="95"/>
    </location>
</feature>
<feature type="region of interest" description="Disordered" evidence="1">
    <location>
        <begin position="214"/>
        <end position="336"/>
    </location>
</feature>
<sequence length="462" mass="52093">MAKEFDNTESQIILPSYPVVRASKRTINREQSAVEQEIELETRRRRKSKKQAALRRRPREYDSGDSSDDNYDRRGSQIPIHLRKAPPETLGLSSTTGMYHNYGRVLESQISLPLRKASKEPVRWTDEEEEKAEEESSRQESHIYLMRNRKKQYPAEMHHGGEKRVININATTTATTMMSKLSKERTSRNEQQESVIVESQIPLHLMSRRQFRTTLRSTQNNHDNSEDSSDEWMKVRRCNPAQRSRSVASPPKQMTTHAAGATAASDESTESLFESQIAGEGSEESVPPPPPPPPIVSSSRKESSAATTTTTYHHEDDTDDDENQNPMETIRGEGDVREKIYKAPLIPPNNHSSAYGGGNGGGPDHHRVHFDIDRTSNTIVNCEMSSISTRASNILGLSTSPTCTTTLVSRHEPRNEGFRSLKFGDISDDEGNNVARNKRKLKARKQFDIAQVLERAKRLCGL</sequence>
<keyword evidence="3" id="KW-1185">Reference proteome</keyword>
<gene>
    <name evidence="2" type="ORF">ACHAW5_001361</name>
</gene>
<feature type="compositionally biased region" description="Pro residues" evidence="1">
    <location>
        <begin position="286"/>
        <end position="295"/>
    </location>
</feature>
<dbReference type="EMBL" id="JALLAZ020001005">
    <property type="protein sequence ID" value="KAL3782680.1"/>
    <property type="molecule type" value="Genomic_DNA"/>
</dbReference>
<evidence type="ECO:0000313" key="2">
    <source>
        <dbReference type="EMBL" id="KAL3782680.1"/>
    </source>
</evidence>
<dbReference type="AlphaFoldDB" id="A0ABD3P3D8"/>
<accession>A0ABD3P3D8</accession>
<feature type="compositionally biased region" description="Basic residues" evidence="1">
    <location>
        <begin position="43"/>
        <end position="58"/>
    </location>
</feature>
<protein>
    <submittedName>
        <fullName evidence="2">Uncharacterized protein</fullName>
    </submittedName>
</protein>
<reference evidence="2 3" key="1">
    <citation type="submission" date="2024-10" db="EMBL/GenBank/DDBJ databases">
        <title>Updated reference genomes for cyclostephanoid diatoms.</title>
        <authorList>
            <person name="Roberts W.R."/>
            <person name="Alverson A.J."/>
        </authorList>
    </citation>
    <scope>NUCLEOTIDE SEQUENCE [LARGE SCALE GENOMIC DNA]</scope>
    <source>
        <strain evidence="2 3">AJA276-08</strain>
    </source>
</reference>
<feature type="compositionally biased region" description="Polar residues" evidence="1">
    <location>
        <begin position="241"/>
        <end position="256"/>
    </location>
</feature>
<evidence type="ECO:0000256" key="1">
    <source>
        <dbReference type="SAM" id="MobiDB-lite"/>
    </source>
</evidence>